<keyword evidence="1" id="KW-0539">Nucleus</keyword>
<dbReference type="Proteomes" id="UP000054821">
    <property type="component" value="Unassembled WGS sequence"/>
</dbReference>
<dbReference type="InterPro" id="IPR021858">
    <property type="entry name" value="Fun_TF"/>
</dbReference>
<dbReference type="PANTHER" id="PTHR37540">
    <property type="entry name" value="TRANSCRIPTION FACTOR (ACR-2), PUTATIVE-RELATED-RELATED"/>
    <property type="match status" value="1"/>
</dbReference>
<organism evidence="2 3">
    <name type="scientific">Trichoderma gamsii</name>
    <dbReference type="NCBI Taxonomy" id="398673"/>
    <lineage>
        <taxon>Eukaryota</taxon>
        <taxon>Fungi</taxon>
        <taxon>Dikarya</taxon>
        <taxon>Ascomycota</taxon>
        <taxon>Pezizomycotina</taxon>
        <taxon>Sordariomycetes</taxon>
        <taxon>Hypocreomycetidae</taxon>
        <taxon>Hypocreales</taxon>
        <taxon>Hypocreaceae</taxon>
        <taxon>Trichoderma</taxon>
    </lineage>
</organism>
<sequence length="313" mass="36158">MHHTPRYCKSPTLYHFLLRVMENTTEMSLQMRAATCAGGVSEQPPEQGRRKTELLRPLDVQQPTLHFITATLPQQLNNSNALSQIRSHVSKESHARRRRALTERLALYQAGSFSAKQQLHARIRDGGREACNTCFPWPLSETELFLFNFFLEWVIPNGWTECITEESQRSFQRSMRSIFVPVAMTDIGLFTAVMYVSARRYSLISNNTREAERYHKLMIHYLLLCLEKIKAIINMRSYPTDASMALVLCMATEAHWEGQVEAFRIHGMAFTEMVETRRTFSEQEKVSPFLLEMASKSIYDPRYNIVMGPCCTN</sequence>
<reference evidence="2 3" key="1">
    <citation type="journal article" date="2016" name="Genome Announc.">
        <title>Draft Whole-Genome Sequence of Trichoderma gamsii T6085, a Promising Biocontrol Agent of Fusarium Head Blight on Wheat.</title>
        <authorList>
            <person name="Baroncelli R."/>
            <person name="Zapparata A."/>
            <person name="Piaggeschi G."/>
            <person name="Sarrocco S."/>
            <person name="Vannacci G."/>
        </authorList>
    </citation>
    <scope>NUCLEOTIDE SEQUENCE [LARGE SCALE GENOMIC DNA]</scope>
    <source>
        <strain evidence="2 3">T6085</strain>
    </source>
</reference>
<keyword evidence="3" id="KW-1185">Reference proteome</keyword>
<evidence type="ECO:0000313" key="2">
    <source>
        <dbReference type="EMBL" id="PON30073.1"/>
    </source>
</evidence>
<dbReference type="RefSeq" id="XP_024406578.1">
    <property type="nucleotide sequence ID" value="XM_024548762.1"/>
</dbReference>
<dbReference type="PANTHER" id="PTHR37540:SF5">
    <property type="entry name" value="TRANSCRIPTION FACTOR DOMAIN-CONTAINING PROTEIN"/>
    <property type="match status" value="1"/>
</dbReference>
<accession>A0A2P5A0N9</accession>
<dbReference type="EMBL" id="JPDN02000003">
    <property type="protein sequence ID" value="PON30073.1"/>
    <property type="molecule type" value="Genomic_DNA"/>
</dbReference>
<evidence type="ECO:0008006" key="4">
    <source>
        <dbReference type="Google" id="ProtNLM"/>
    </source>
</evidence>
<evidence type="ECO:0000313" key="3">
    <source>
        <dbReference type="Proteomes" id="UP000054821"/>
    </source>
</evidence>
<name>A0A2P5A0N9_9HYPO</name>
<dbReference type="AlphaFoldDB" id="A0A2P5A0N9"/>
<dbReference type="Pfam" id="PF11951">
    <property type="entry name" value="Fungal_trans_2"/>
    <property type="match status" value="1"/>
</dbReference>
<gene>
    <name evidence="2" type="ORF">TGAM01_v201440</name>
</gene>
<dbReference type="GeneID" id="36347327"/>
<proteinExistence type="predicted"/>
<comment type="caution">
    <text evidence="2">The sequence shown here is derived from an EMBL/GenBank/DDBJ whole genome shotgun (WGS) entry which is preliminary data.</text>
</comment>
<protein>
    <recommendedName>
        <fullName evidence="4">Transcription factor domain-containing protein</fullName>
    </recommendedName>
</protein>
<evidence type="ECO:0000256" key="1">
    <source>
        <dbReference type="ARBA" id="ARBA00023242"/>
    </source>
</evidence>